<evidence type="ECO:0000313" key="2">
    <source>
        <dbReference type="Proteomes" id="UP000887013"/>
    </source>
</evidence>
<name>A0A8X6TVY8_NEPPI</name>
<organism evidence="1 2">
    <name type="scientific">Nephila pilipes</name>
    <name type="common">Giant wood spider</name>
    <name type="synonym">Nephila maculata</name>
    <dbReference type="NCBI Taxonomy" id="299642"/>
    <lineage>
        <taxon>Eukaryota</taxon>
        <taxon>Metazoa</taxon>
        <taxon>Ecdysozoa</taxon>
        <taxon>Arthropoda</taxon>
        <taxon>Chelicerata</taxon>
        <taxon>Arachnida</taxon>
        <taxon>Araneae</taxon>
        <taxon>Araneomorphae</taxon>
        <taxon>Entelegynae</taxon>
        <taxon>Araneoidea</taxon>
        <taxon>Nephilidae</taxon>
        <taxon>Nephila</taxon>
    </lineage>
</organism>
<protein>
    <submittedName>
        <fullName evidence="1">Uncharacterized protein</fullName>
    </submittedName>
</protein>
<dbReference type="AlphaFoldDB" id="A0A8X6TVY8"/>
<proteinExistence type="predicted"/>
<accession>A0A8X6TVY8</accession>
<dbReference type="Proteomes" id="UP000887013">
    <property type="component" value="Unassembled WGS sequence"/>
</dbReference>
<evidence type="ECO:0000313" key="1">
    <source>
        <dbReference type="EMBL" id="GFT62476.1"/>
    </source>
</evidence>
<comment type="caution">
    <text evidence="1">The sequence shown here is derived from an EMBL/GenBank/DDBJ whole genome shotgun (WGS) entry which is preliminary data.</text>
</comment>
<gene>
    <name evidence="1" type="ORF">NPIL_13541</name>
</gene>
<sequence>MHQCCKEKHIFTGFSEWQNMHTEVVKEIEHQRPSLQNRKMAPELRLLRTDTHFIVLAQMMTPAPASSLLHQQLVPADDCPPSAWPMIFPRQSAHREKSLWDYLNRPLVSMELATRI</sequence>
<dbReference type="EMBL" id="BMAW01019260">
    <property type="protein sequence ID" value="GFT62476.1"/>
    <property type="molecule type" value="Genomic_DNA"/>
</dbReference>
<reference evidence="1" key="1">
    <citation type="submission" date="2020-08" db="EMBL/GenBank/DDBJ databases">
        <title>Multicomponent nature underlies the extraordinary mechanical properties of spider dragline silk.</title>
        <authorList>
            <person name="Kono N."/>
            <person name="Nakamura H."/>
            <person name="Mori M."/>
            <person name="Yoshida Y."/>
            <person name="Ohtoshi R."/>
            <person name="Malay A.D."/>
            <person name="Moran D.A.P."/>
            <person name="Tomita M."/>
            <person name="Numata K."/>
            <person name="Arakawa K."/>
        </authorList>
    </citation>
    <scope>NUCLEOTIDE SEQUENCE</scope>
</reference>
<keyword evidence="2" id="KW-1185">Reference proteome</keyword>